<reference evidence="3 4" key="1">
    <citation type="submission" date="2017-03" db="EMBL/GenBank/DDBJ databases">
        <title>Genome sequence of Lactobacillus kimchii KACC 12383.</title>
        <authorList>
            <person name="Chun J."/>
        </authorList>
    </citation>
    <scope>NUCLEOTIDE SEQUENCE [LARGE SCALE GENOMIC DNA]</scope>
    <source>
        <strain evidence="3 4">KACC 12383</strain>
    </source>
</reference>
<evidence type="ECO:0000313" key="4">
    <source>
        <dbReference type="Proteomes" id="UP000196649"/>
    </source>
</evidence>
<accession>A0A210P927</accession>
<dbReference type="Pfam" id="PF01592">
    <property type="entry name" value="NifU_N"/>
    <property type="match status" value="1"/>
</dbReference>
<feature type="domain" description="NIF system FeS cluster assembly NifU N-terminal" evidence="2">
    <location>
        <begin position="10"/>
        <end position="130"/>
    </location>
</feature>
<proteinExistence type="inferred from homology"/>
<dbReference type="GO" id="GO:0005506">
    <property type="term" value="F:iron ion binding"/>
    <property type="evidence" value="ECO:0007669"/>
    <property type="project" value="InterPro"/>
</dbReference>
<sequence length="148" mass="16284">MSLNGLNSLYREVILDHSEHPHHKQSLSEATNKITLKNPTCGDVINLEIKLDGDKITDIGFTGEGCTISQSSASMMTDAVLNKTTTESLEMAHIFSDMIMGKKHSQSDLDKLGDAAILSSIMQFPARIKCATLCWWALRKSLGDEDDD</sequence>
<dbReference type="SUPFAM" id="SSF82649">
    <property type="entry name" value="SufE/NifU"/>
    <property type="match status" value="1"/>
</dbReference>
<gene>
    <name evidence="3" type="ORF">LKACC12383_01495</name>
</gene>
<name>A0A210P927_9LACO</name>
<dbReference type="RefSeq" id="WP_054643001.1">
    <property type="nucleotide sequence ID" value="NZ_LNUB01000037.1"/>
</dbReference>
<evidence type="ECO:0000256" key="1">
    <source>
        <dbReference type="ARBA" id="ARBA00006420"/>
    </source>
</evidence>
<dbReference type="EMBL" id="MXAL01000006">
    <property type="protein sequence ID" value="OWF33005.1"/>
    <property type="molecule type" value="Genomic_DNA"/>
</dbReference>
<dbReference type="FunFam" id="3.90.1010.10:FF:000002">
    <property type="entry name" value="Iron-sulfur cluster assembly scaffold protein NifU"/>
    <property type="match status" value="1"/>
</dbReference>
<dbReference type="Gene3D" id="3.90.1010.10">
    <property type="match status" value="1"/>
</dbReference>
<comment type="caution">
    <text evidence="3">The sequence shown here is derived from an EMBL/GenBank/DDBJ whole genome shotgun (WGS) entry which is preliminary data.</text>
</comment>
<dbReference type="PANTHER" id="PTHR10093">
    <property type="entry name" value="IRON-SULFUR CLUSTER ASSEMBLY ENZYME NIFU HOMOLOG"/>
    <property type="match status" value="1"/>
</dbReference>
<dbReference type="GO" id="GO:0051536">
    <property type="term" value="F:iron-sulfur cluster binding"/>
    <property type="evidence" value="ECO:0007669"/>
    <property type="project" value="InterPro"/>
</dbReference>
<dbReference type="GO" id="GO:0016226">
    <property type="term" value="P:iron-sulfur cluster assembly"/>
    <property type="evidence" value="ECO:0007669"/>
    <property type="project" value="InterPro"/>
</dbReference>
<dbReference type="Proteomes" id="UP000196649">
    <property type="component" value="Unassembled WGS sequence"/>
</dbReference>
<dbReference type="InterPro" id="IPR002871">
    <property type="entry name" value="NIF_FeS_clus_asmbl_NifU_N"/>
</dbReference>
<dbReference type="CDD" id="cd06664">
    <property type="entry name" value="IscU_like"/>
    <property type="match status" value="1"/>
</dbReference>
<comment type="similarity">
    <text evidence="1">Belongs to the NifU family.</text>
</comment>
<dbReference type="AlphaFoldDB" id="A0A210P927"/>
<dbReference type="NCBIfam" id="TIGR01994">
    <property type="entry name" value="SUF_scaf_2"/>
    <property type="match status" value="1"/>
</dbReference>
<evidence type="ECO:0000259" key="2">
    <source>
        <dbReference type="Pfam" id="PF01592"/>
    </source>
</evidence>
<protein>
    <submittedName>
        <fullName evidence="3">Iron-sulfur cluster assembly scaffold protein IscU</fullName>
    </submittedName>
</protein>
<organism evidence="3 4">
    <name type="scientific">Companilactobacillus kimchii</name>
    <dbReference type="NCBI Taxonomy" id="2801452"/>
    <lineage>
        <taxon>Bacteria</taxon>
        <taxon>Bacillati</taxon>
        <taxon>Bacillota</taxon>
        <taxon>Bacilli</taxon>
        <taxon>Lactobacillales</taxon>
        <taxon>Lactobacillaceae</taxon>
        <taxon>Companilactobacillus</taxon>
    </lineage>
</organism>
<evidence type="ECO:0000313" key="3">
    <source>
        <dbReference type="EMBL" id="OWF33005.1"/>
    </source>
</evidence>